<evidence type="ECO:0008006" key="4">
    <source>
        <dbReference type="Google" id="ProtNLM"/>
    </source>
</evidence>
<dbReference type="EMBL" id="ADLW01000007">
    <property type="protein sequence ID" value="EGK03391.1"/>
    <property type="molecule type" value="Genomic_DNA"/>
</dbReference>
<dbReference type="RefSeq" id="WP_006843398.1">
    <property type="nucleotide sequence ID" value="NZ_AQWJ01000003.1"/>
</dbReference>
<dbReference type="InterPro" id="IPR026444">
    <property type="entry name" value="Secre_tail"/>
</dbReference>
<dbReference type="Proteomes" id="UP000006420">
    <property type="component" value="Unassembled WGS sequence"/>
</dbReference>
<proteinExistence type="predicted"/>
<dbReference type="HOGENOM" id="CLU_605103_0_0_10"/>
<name>F8X1B9_9BACT</name>
<sequence length="452" mass="49394">MKKVLLMIISLISITSFYAQTSQLNSIFPTYNNGGNRPLEGKEYDYTISMSGGSYATGVSLRCTNGVFTINNSSVYNTYATNSFSLKVKWGNAGRGEIYGEDNSGYRTSYVVNIEKPEVFISGPSSAKYGDVLEYTLSANPSISISSANWGNSAEFNYVSGQGTSKYKVKVIKNESKSVSNAITVTAQTDYGVLSTIKLVSIEPVFKIYSNESVVCNGENVTYFVNTTGPTPISWQAGNNMTLVSGQESSTPIFKASGNNFGVVKATLTSGGKSYNVENSQVWIGAPKYNESADNNQLTQYRDLTETFMLTAPFYGNPTIYEWKVNGTDLSSRYINDDAGTISILFKYLPVGVYEYSVKATNACGTSLIRTFLVTIVADPDEVPILKSSTTIGEESPKSIKIYSINTGSLMYTEKGIINFNIENVPLNKGVYLIESVDDKGNVVREKVVKRF</sequence>
<organism evidence="2 3">
    <name type="scientific">Dysgonomonas mossii DSM 22836</name>
    <dbReference type="NCBI Taxonomy" id="742767"/>
    <lineage>
        <taxon>Bacteria</taxon>
        <taxon>Pseudomonadati</taxon>
        <taxon>Bacteroidota</taxon>
        <taxon>Bacteroidia</taxon>
        <taxon>Bacteroidales</taxon>
        <taxon>Dysgonomonadaceae</taxon>
        <taxon>Dysgonomonas</taxon>
    </lineage>
</organism>
<comment type="caution">
    <text evidence="2">The sequence shown here is derived from an EMBL/GenBank/DDBJ whole genome shotgun (WGS) entry which is preliminary data.</text>
</comment>
<dbReference type="OrthoDB" id="997396at2"/>
<dbReference type="SUPFAM" id="SSF49299">
    <property type="entry name" value="PKD domain"/>
    <property type="match status" value="1"/>
</dbReference>
<feature type="signal peptide" evidence="1">
    <location>
        <begin position="1"/>
        <end position="19"/>
    </location>
</feature>
<gene>
    <name evidence="2" type="ORF">HMPREF9456_02028</name>
</gene>
<dbReference type="InterPro" id="IPR035986">
    <property type="entry name" value="PKD_dom_sf"/>
</dbReference>
<evidence type="ECO:0000256" key="1">
    <source>
        <dbReference type="SAM" id="SignalP"/>
    </source>
</evidence>
<keyword evidence="3" id="KW-1185">Reference proteome</keyword>
<evidence type="ECO:0000313" key="2">
    <source>
        <dbReference type="EMBL" id="EGK03391.1"/>
    </source>
</evidence>
<accession>F8X1B9</accession>
<protein>
    <recommendedName>
        <fullName evidence="4">Secretion system C-terminal sorting domain-containing protein</fullName>
    </recommendedName>
</protein>
<dbReference type="GeneID" id="78082670"/>
<evidence type="ECO:0000313" key="3">
    <source>
        <dbReference type="Proteomes" id="UP000006420"/>
    </source>
</evidence>
<dbReference type="AlphaFoldDB" id="F8X1B9"/>
<dbReference type="NCBIfam" id="TIGR04183">
    <property type="entry name" value="Por_Secre_tail"/>
    <property type="match status" value="1"/>
</dbReference>
<keyword evidence="1" id="KW-0732">Signal</keyword>
<feature type="chain" id="PRO_5003380037" description="Secretion system C-terminal sorting domain-containing protein" evidence="1">
    <location>
        <begin position="20"/>
        <end position="452"/>
    </location>
</feature>
<reference evidence="2 3" key="1">
    <citation type="submission" date="2011-04" db="EMBL/GenBank/DDBJ databases">
        <title>The Genome Sequence of Dysgonomonas mossii DSM 22836.</title>
        <authorList>
            <consortium name="The Broad Institute Genome Sequencing Platform"/>
            <person name="Earl A."/>
            <person name="Ward D."/>
            <person name="Feldgarden M."/>
            <person name="Gevers D."/>
            <person name="Pudlo N."/>
            <person name="Martens E."/>
            <person name="Allen-Vercoe E."/>
            <person name="Young S.K."/>
            <person name="Zeng Q."/>
            <person name="Gargeya S."/>
            <person name="Fitzgerald M."/>
            <person name="Haas B."/>
            <person name="Abouelleil A."/>
            <person name="Alvarado L."/>
            <person name="Arachchi H.M."/>
            <person name="Berlin A."/>
            <person name="Brown A."/>
            <person name="Chapman S.B."/>
            <person name="Chen Z."/>
            <person name="Dunbar C."/>
            <person name="Freedman E."/>
            <person name="Gearin G."/>
            <person name="Gellesch M."/>
            <person name="Goldberg J."/>
            <person name="Griggs A."/>
            <person name="Gujja S."/>
            <person name="Heiman D."/>
            <person name="Howarth C."/>
            <person name="Larson L."/>
            <person name="Lui A."/>
            <person name="MacDonald P.J.P."/>
            <person name="Mehta T."/>
            <person name="Montmayeur A."/>
            <person name="Murphy C."/>
            <person name="Neiman D."/>
            <person name="Pearson M."/>
            <person name="Priest M."/>
            <person name="Roberts A."/>
            <person name="Saif S."/>
            <person name="Shea T."/>
            <person name="Shenoy N."/>
            <person name="Sisk P."/>
            <person name="Stolte C."/>
            <person name="Sykes S."/>
            <person name="Yandava C."/>
            <person name="Wortman J."/>
            <person name="Nusbaum C."/>
            <person name="Birren B."/>
        </authorList>
    </citation>
    <scope>NUCLEOTIDE SEQUENCE [LARGE SCALE GENOMIC DNA]</scope>
    <source>
        <strain evidence="2 3">DSM 22836</strain>
    </source>
</reference>